<evidence type="ECO:0008006" key="3">
    <source>
        <dbReference type="Google" id="ProtNLM"/>
    </source>
</evidence>
<dbReference type="AlphaFoldDB" id="A0A1E5P4E5"/>
<dbReference type="OrthoDB" id="5486793at2"/>
<evidence type="ECO:0000313" key="1">
    <source>
        <dbReference type="EMBL" id="OEJ24392.1"/>
    </source>
</evidence>
<dbReference type="Proteomes" id="UP000095759">
    <property type="component" value="Unassembled WGS sequence"/>
</dbReference>
<evidence type="ECO:0000313" key="2">
    <source>
        <dbReference type="Proteomes" id="UP000095759"/>
    </source>
</evidence>
<dbReference type="EMBL" id="MEHJ01000001">
    <property type="protein sequence ID" value="OEJ24392.1"/>
    <property type="molecule type" value="Genomic_DNA"/>
</dbReference>
<gene>
    <name evidence="1" type="ORF">AS594_07680</name>
</gene>
<dbReference type="RefSeq" id="WP_069933240.1">
    <property type="nucleotide sequence ID" value="NZ_MEHJ01000001.1"/>
</dbReference>
<keyword evidence="2" id="KW-1185">Reference proteome</keyword>
<reference evidence="1 2" key="1">
    <citation type="submission" date="2016-08" db="EMBL/GenBank/DDBJ databases">
        <title>Complete genome sequence of Streptomyces agglomeratus strain 6-3-2, a novel anti-MRSA actinomycete isolated from Wuli of Tebit, China.</title>
        <authorList>
            <person name="Chen X."/>
        </authorList>
    </citation>
    <scope>NUCLEOTIDE SEQUENCE [LARGE SCALE GENOMIC DNA]</scope>
    <source>
        <strain evidence="1 2">6-3-2</strain>
    </source>
</reference>
<protein>
    <recommendedName>
        <fullName evidence="3">Glutathionylspermidine synthase pre-ATP-grasp-like domain-containing protein</fullName>
    </recommendedName>
</protein>
<organism evidence="1 2">
    <name type="scientific">Streptomyces agglomeratus</name>
    <dbReference type="NCBI Taxonomy" id="285458"/>
    <lineage>
        <taxon>Bacteria</taxon>
        <taxon>Bacillati</taxon>
        <taxon>Actinomycetota</taxon>
        <taxon>Actinomycetes</taxon>
        <taxon>Kitasatosporales</taxon>
        <taxon>Streptomycetaceae</taxon>
        <taxon>Streptomyces</taxon>
    </lineage>
</organism>
<dbReference type="SUPFAM" id="SSF56059">
    <property type="entry name" value="Glutathione synthetase ATP-binding domain-like"/>
    <property type="match status" value="1"/>
</dbReference>
<proteinExistence type="predicted"/>
<name>A0A1E5P4E5_9ACTN</name>
<comment type="caution">
    <text evidence="1">The sequence shown here is derived from an EMBL/GenBank/DDBJ whole genome shotgun (WGS) entry which is preliminary data.</text>
</comment>
<accession>A0A1E5P4E5</accession>
<sequence>MQNLSAASRAMTATEPRVLLNAFDHQLRGFRTFWFDRVAPAGPVVLPAARGDELAGATTYLAGLLRRAVRSLGDDCLSRHRALGLDERLTAFYGDEEFENRYATAIGRPDAILTGSGWKFIEFNFCSATGGQVYIHLLNEIWRHLLPDEVSGALRLADPLKVRTELLRTVAGDHGTTPRVALVGSLADVGIRSRRYYEIEVDALRKGGFEAQYFETDEFIDALATRRDEFPLVLERMVPQEWIDTGRDLGPLLKIKKSGAVVLTPQSSYQAANKQLFAVLSEGREWMTDQDREFVRTYIPWSRSVRQERVEYEGSDWDLTELLVKRREDFVLKRSDGDQNSGVHLGSRTSAPAWEDVITGARKAGTWIAQEVVHSAAIDTDVLDCERGAYTSLSTPAVFGPLVMGGRMAGCGVRYDIPAPPDAAPGAAAPTILGTVGWHSG</sequence>
<dbReference type="STRING" id="285458.BGM19_29425"/>